<evidence type="ECO:0000313" key="2">
    <source>
        <dbReference type="EMBL" id="CAE8640269.1"/>
    </source>
</evidence>
<evidence type="ECO:0008006" key="4">
    <source>
        <dbReference type="Google" id="ProtNLM"/>
    </source>
</evidence>
<dbReference type="AlphaFoldDB" id="A0A813HRY9"/>
<name>A0A813HRY9_POLGL</name>
<evidence type="ECO:0000256" key="1">
    <source>
        <dbReference type="SAM" id="SignalP"/>
    </source>
</evidence>
<keyword evidence="3" id="KW-1185">Reference proteome</keyword>
<sequence length="406" mass="44326">MCQASGSFALLLSSPLRTVQLLVLFPSLLHDCRAALPCEIRAEQEQARWMGTANSGKDATEGFERRFFELALLGSNFAEPCQAENASRGSLPLVEILRDSQSWAAERMAADLQRRGHAVLLGSRAAELALPLLRAQATACPRGAALEEHVARAGTSFFGNSKSTFQTNALDTERFSFPACLDQTQEVARSLAALHATMWATSQLLLRVLAKVQQRTESDSKEASWLGAALAVGEPGKPSAAEWSIRQRRQVLLRSMSYYGPNWGGGNAHQDGSWLTLIVSDRRGLQSRLPESAGASDWTEADLGSEGAEGLALIVLVGGNLDLASGSFYPASCHKVDGISDASVRFSWVMLYTSNCCLFNEHWDLNHCGFDGHKQKQRKLPGQYFRHHCIDSDQGSCKMGNTSWSF</sequence>
<dbReference type="EMBL" id="CAJNNV010032530">
    <property type="protein sequence ID" value="CAE8640269.1"/>
    <property type="molecule type" value="Genomic_DNA"/>
</dbReference>
<dbReference type="Proteomes" id="UP000654075">
    <property type="component" value="Unassembled WGS sequence"/>
</dbReference>
<feature type="chain" id="PRO_5032355441" description="Fe2OG dioxygenase domain-containing protein" evidence="1">
    <location>
        <begin position="35"/>
        <end position="406"/>
    </location>
</feature>
<reference evidence="2" key="1">
    <citation type="submission" date="2021-02" db="EMBL/GenBank/DDBJ databases">
        <authorList>
            <person name="Dougan E. K."/>
            <person name="Rhodes N."/>
            <person name="Thang M."/>
            <person name="Chan C."/>
        </authorList>
    </citation>
    <scope>NUCLEOTIDE SEQUENCE</scope>
</reference>
<dbReference type="Gene3D" id="2.60.120.330">
    <property type="entry name" value="B-lactam Antibiotic, Isopenicillin N Synthase, Chain"/>
    <property type="match status" value="1"/>
</dbReference>
<evidence type="ECO:0000313" key="3">
    <source>
        <dbReference type="Proteomes" id="UP000654075"/>
    </source>
</evidence>
<dbReference type="InterPro" id="IPR027443">
    <property type="entry name" value="IPNS-like_sf"/>
</dbReference>
<protein>
    <recommendedName>
        <fullName evidence="4">Fe2OG dioxygenase domain-containing protein</fullName>
    </recommendedName>
</protein>
<feature type="signal peptide" evidence="1">
    <location>
        <begin position="1"/>
        <end position="34"/>
    </location>
</feature>
<proteinExistence type="predicted"/>
<organism evidence="2 3">
    <name type="scientific">Polarella glacialis</name>
    <name type="common">Dinoflagellate</name>
    <dbReference type="NCBI Taxonomy" id="89957"/>
    <lineage>
        <taxon>Eukaryota</taxon>
        <taxon>Sar</taxon>
        <taxon>Alveolata</taxon>
        <taxon>Dinophyceae</taxon>
        <taxon>Suessiales</taxon>
        <taxon>Suessiaceae</taxon>
        <taxon>Polarella</taxon>
    </lineage>
</organism>
<keyword evidence="1" id="KW-0732">Signal</keyword>
<accession>A0A813HRY9</accession>
<gene>
    <name evidence="2" type="ORF">PGLA1383_LOCUS55169</name>
</gene>
<comment type="caution">
    <text evidence="2">The sequence shown here is derived from an EMBL/GenBank/DDBJ whole genome shotgun (WGS) entry which is preliminary data.</text>
</comment>
<dbReference type="SUPFAM" id="SSF51197">
    <property type="entry name" value="Clavaminate synthase-like"/>
    <property type="match status" value="1"/>
</dbReference>